<accession>A0A8J5Y092</accession>
<comment type="caution">
    <text evidence="1">The sequence shown here is derived from an EMBL/GenBank/DDBJ whole genome shotgun (WGS) entry which is preliminary data.</text>
</comment>
<dbReference type="AlphaFoldDB" id="A0A8J5Y092"/>
<dbReference type="EMBL" id="JAGTXO010000003">
    <property type="protein sequence ID" value="KAG8468835.1"/>
    <property type="molecule type" value="Genomic_DNA"/>
</dbReference>
<reference evidence="1" key="1">
    <citation type="submission" date="2021-05" db="EMBL/GenBank/DDBJ databases">
        <title>The genome of the haptophyte Pavlova lutheri (Diacronema luteri, Pavlovales) - a model for lipid biosynthesis in eukaryotic algae.</title>
        <authorList>
            <person name="Hulatt C.J."/>
            <person name="Posewitz M.C."/>
        </authorList>
    </citation>
    <scope>NUCLEOTIDE SEQUENCE</scope>
    <source>
        <strain evidence="1">NIVA-4/92</strain>
    </source>
</reference>
<dbReference type="OrthoDB" id="10611861at2759"/>
<gene>
    <name evidence="1" type="ORF">KFE25_007353</name>
</gene>
<name>A0A8J5Y092_DIALT</name>
<evidence type="ECO:0000313" key="1">
    <source>
        <dbReference type="EMBL" id="KAG8468835.1"/>
    </source>
</evidence>
<sequence>MRPEPPPPAFNSGDGLYTEDAPYGSIAHGDDYGRASALRARGVIVTPSTLEMLALGSCRAHMVTVKGALAHVRVLFVGPAGRRTALERAALHVPDLRLDACVVHNFLALRHALHGNKAPPPLAQLEALVALHGIQKHIVANARVSHDETLERVCDGTDVAGVRAHATSAAQARAADPEEVAAAARAEADDAPEMRTFGALAAPAQSMGQVLAAIATAVSPDNPAMAVAQAANASEHAPAGAPAGAKPCTQQRGETPRDDYGGAAAALYDTFWPPFPLRRGITPGRAVDARQTQHMLLYFDNRFSQTLQLVFTLADMRLRHAVNLTVSTRVRTDPGAFDTFVALVNDQQFATNLKIARRKPDGPGARAVVAQAMQFIDLAGSSPQGSAPLSKQNP</sequence>
<organism evidence="1 2">
    <name type="scientific">Diacronema lutheri</name>
    <name type="common">Unicellular marine alga</name>
    <name type="synonym">Monochrysis lutheri</name>
    <dbReference type="NCBI Taxonomy" id="2081491"/>
    <lineage>
        <taxon>Eukaryota</taxon>
        <taxon>Haptista</taxon>
        <taxon>Haptophyta</taxon>
        <taxon>Pavlovophyceae</taxon>
        <taxon>Pavlovales</taxon>
        <taxon>Pavlovaceae</taxon>
        <taxon>Diacronema</taxon>
    </lineage>
</organism>
<keyword evidence="2" id="KW-1185">Reference proteome</keyword>
<proteinExistence type="predicted"/>
<evidence type="ECO:0000313" key="2">
    <source>
        <dbReference type="Proteomes" id="UP000751190"/>
    </source>
</evidence>
<protein>
    <submittedName>
        <fullName evidence="1">Uncharacterized protein</fullName>
    </submittedName>
</protein>
<dbReference type="Proteomes" id="UP000751190">
    <property type="component" value="Unassembled WGS sequence"/>
</dbReference>